<gene>
    <name evidence="2" type="ORF">Bca52824_086723</name>
</gene>
<evidence type="ECO:0000259" key="1">
    <source>
        <dbReference type="Pfam" id="PF13456"/>
    </source>
</evidence>
<dbReference type="GO" id="GO:0004523">
    <property type="term" value="F:RNA-DNA hybrid ribonuclease activity"/>
    <property type="evidence" value="ECO:0007669"/>
    <property type="project" value="InterPro"/>
</dbReference>
<evidence type="ECO:0000313" key="2">
    <source>
        <dbReference type="EMBL" id="KAG2247095.1"/>
    </source>
</evidence>
<reference evidence="2 3" key="1">
    <citation type="submission" date="2020-02" db="EMBL/GenBank/DDBJ databases">
        <authorList>
            <person name="Ma Q."/>
            <person name="Huang Y."/>
            <person name="Song X."/>
            <person name="Pei D."/>
        </authorList>
    </citation>
    <scope>NUCLEOTIDE SEQUENCE [LARGE SCALE GENOMIC DNA]</scope>
    <source>
        <strain evidence="2">Sxm20200214</strain>
        <tissue evidence="2">Leaf</tissue>
    </source>
</reference>
<dbReference type="GO" id="GO:0003676">
    <property type="term" value="F:nucleic acid binding"/>
    <property type="evidence" value="ECO:0007669"/>
    <property type="project" value="InterPro"/>
</dbReference>
<sequence length="226" mass="26348">MPWLIWFLWKNRNNLLFEGKQSNLMEMIGKTFEESELWSLAQTHEQRLEEAQRKEALEVQKKWSPPPRGWVKCNIGVGWSKRNQVGGGVWVIRDHKGKVLLHSRRAFYLIKNLHEAKLKALVWAIESIADHHLDRVIFAIDDGDLTQMILRPKAWPNFKGEIGLIMERLVRIEWWRLVKECRDNNKGAFLIAQSVAKGGCLSSYVATGGPRWLHEFFESEEKLFSG</sequence>
<dbReference type="InterPro" id="IPR002156">
    <property type="entry name" value="RNaseH_domain"/>
</dbReference>
<keyword evidence="3" id="KW-1185">Reference proteome</keyword>
<dbReference type="Proteomes" id="UP000886595">
    <property type="component" value="Unassembled WGS sequence"/>
</dbReference>
<feature type="domain" description="RNase H type-1" evidence="1">
    <location>
        <begin position="77"/>
        <end position="158"/>
    </location>
</feature>
<comment type="caution">
    <text evidence="2">The sequence shown here is derived from an EMBL/GenBank/DDBJ whole genome shotgun (WGS) entry which is preliminary data.</text>
</comment>
<dbReference type="InterPro" id="IPR052929">
    <property type="entry name" value="RNase_H-like_EbsB-rel"/>
</dbReference>
<protein>
    <recommendedName>
        <fullName evidence="1">RNase H type-1 domain-containing protein</fullName>
    </recommendedName>
</protein>
<dbReference type="AlphaFoldDB" id="A0A8X7TM46"/>
<evidence type="ECO:0000313" key="3">
    <source>
        <dbReference type="Proteomes" id="UP000886595"/>
    </source>
</evidence>
<dbReference type="EMBL" id="JAAMPC010000017">
    <property type="protein sequence ID" value="KAG2247095.1"/>
    <property type="molecule type" value="Genomic_DNA"/>
</dbReference>
<dbReference type="PANTHER" id="PTHR47074">
    <property type="entry name" value="BNAC02G40300D PROTEIN"/>
    <property type="match status" value="1"/>
</dbReference>
<dbReference type="PANTHER" id="PTHR47074:SF49">
    <property type="entry name" value="POLYNUCLEOTIDYL TRANSFERASE, RIBONUCLEASE H-LIKE SUPERFAMILY PROTEIN"/>
    <property type="match status" value="1"/>
</dbReference>
<dbReference type="OrthoDB" id="1111331at2759"/>
<name>A0A8X7TM46_BRACI</name>
<organism evidence="2 3">
    <name type="scientific">Brassica carinata</name>
    <name type="common">Ethiopian mustard</name>
    <name type="synonym">Abyssinian cabbage</name>
    <dbReference type="NCBI Taxonomy" id="52824"/>
    <lineage>
        <taxon>Eukaryota</taxon>
        <taxon>Viridiplantae</taxon>
        <taxon>Streptophyta</taxon>
        <taxon>Embryophyta</taxon>
        <taxon>Tracheophyta</taxon>
        <taxon>Spermatophyta</taxon>
        <taxon>Magnoliopsida</taxon>
        <taxon>eudicotyledons</taxon>
        <taxon>Gunneridae</taxon>
        <taxon>Pentapetalae</taxon>
        <taxon>rosids</taxon>
        <taxon>malvids</taxon>
        <taxon>Brassicales</taxon>
        <taxon>Brassicaceae</taxon>
        <taxon>Brassiceae</taxon>
        <taxon>Brassica</taxon>
    </lineage>
</organism>
<proteinExistence type="predicted"/>
<accession>A0A8X7TM46</accession>
<dbReference type="Pfam" id="PF13456">
    <property type="entry name" value="RVT_3"/>
    <property type="match status" value="1"/>
</dbReference>